<dbReference type="Pfam" id="PF00106">
    <property type="entry name" value="adh_short"/>
    <property type="match status" value="1"/>
</dbReference>
<dbReference type="InterPro" id="IPR036291">
    <property type="entry name" value="NAD(P)-bd_dom_sf"/>
</dbReference>
<gene>
    <name evidence="4" type="ORF">R53529_LOCUS1393</name>
    <name evidence="3" type="ORF">R53530_LOCUS1041</name>
</gene>
<dbReference type="PANTHER" id="PTHR44196">
    <property type="entry name" value="DEHYDROGENASE/REDUCTASE SDR FAMILY MEMBER 7B"/>
    <property type="match status" value="1"/>
</dbReference>
<dbReference type="Proteomes" id="UP001154255">
    <property type="component" value="Unassembled WGS sequence"/>
</dbReference>
<evidence type="ECO:0000256" key="2">
    <source>
        <dbReference type="ARBA" id="ARBA00023002"/>
    </source>
</evidence>
<dbReference type="GO" id="GO:0016020">
    <property type="term" value="C:membrane"/>
    <property type="evidence" value="ECO:0007669"/>
    <property type="project" value="TreeGrafter"/>
</dbReference>
<dbReference type="GO" id="GO:0016491">
    <property type="term" value="F:oxidoreductase activity"/>
    <property type="evidence" value="ECO:0007669"/>
    <property type="project" value="UniProtKB-KW"/>
</dbReference>
<organism evidence="3 5">
    <name type="scientific">Commensalibacter communis</name>
    <dbReference type="NCBI Taxonomy" id="2972786"/>
    <lineage>
        <taxon>Bacteria</taxon>
        <taxon>Pseudomonadati</taxon>
        <taxon>Pseudomonadota</taxon>
        <taxon>Alphaproteobacteria</taxon>
        <taxon>Acetobacterales</taxon>
        <taxon>Acetobacteraceae</taxon>
    </lineage>
</organism>
<comment type="caution">
    <text evidence="3">The sequence shown here is derived from an EMBL/GenBank/DDBJ whole genome shotgun (WGS) entry which is preliminary data.</text>
</comment>
<protein>
    <submittedName>
        <fullName evidence="3">Short-chain dehydrogenase (YqjQ)</fullName>
    </submittedName>
</protein>
<accession>A0A9W4XHN0</accession>
<evidence type="ECO:0000313" key="3">
    <source>
        <dbReference type="EMBL" id="CAI3937703.1"/>
    </source>
</evidence>
<dbReference type="Proteomes" id="UP001154259">
    <property type="component" value="Unassembled WGS sequence"/>
</dbReference>
<keyword evidence="2" id="KW-0560">Oxidoreductase</keyword>
<dbReference type="AlphaFoldDB" id="A0A9W4XHN0"/>
<evidence type="ECO:0000256" key="1">
    <source>
        <dbReference type="ARBA" id="ARBA00006484"/>
    </source>
</evidence>
<reference evidence="3" key="1">
    <citation type="submission" date="2022-10" db="EMBL/GenBank/DDBJ databases">
        <authorList>
            <person name="Botero Cardona J."/>
        </authorList>
    </citation>
    <scope>NUCLEOTIDE SEQUENCE</scope>
    <source>
        <strain evidence="3">LMG 31819</strain>
        <strain evidence="4">R-53529</strain>
    </source>
</reference>
<dbReference type="EMBL" id="CAMXCM010000002">
    <property type="protein sequence ID" value="CAI3937703.1"/>
    <property type="molecule type" value="Genomic_DNA"/>
</dbReference>
<dbReference type="InterPro" id="IPR002347">
    <property type="entry name" value="SDR_fam"/>
</dbReference>
<dbReference type="Gene3D" id="3.40.50.720">
    <property type="entry name" value="NAD(P)-binding Rossmann-like Domain"/>
    <property type="match status" value="1"/>
</dbReference>
<evidence type="ECO:0000313" key="4">
    <source>
        <dbReference type="EMBL" id="CAI3945734.1"/>
    </source>
</evidence>
<evidence type="ECO:0000313" key="5">
    <source>
        <dbReference type="Proteomes" id="UP001154255"/>
    </source>
</evidence>
<comment type="similarity">
    <text evidence="1">Belongs to the short-chain dehydrogenases/reductases (SDR) family.</text>
</comment>
<dbReference type="PRINTS" id="PR00081">
    <property type="entry name" value="GDHRDH"/>
</dbReference>
<keyword evidence="6" id="KW-1185">Reference proteome</keyword>
<proteinExistence type="inferred from homology"/>
<dbReference type="EMBL" id="CAMXCS010000002">
    <property type="protein sequence ID" value="CAI3945734.1"/>
    <property type="molecule type" value="Genomic_DNA"/>
</dbReference>
<sequence length="281" mass="31143">MYIRIIFNVFKMVIMRNIQLNSILITGASSGIGRAVAATLAAPNVCLFLGGRNHTALTKIADECRSLGAVVEMKILDVCDQQGMEEWIYSVGHLDFVFACAGVSIGTADTTSQHTLPESSDKVRQIMRTNIDGVLNTVLPAIEVMRQQNRNSENIRGRIAAVASVAGFVNSAWAPSYCASKSAVDRFMVSSGGSLENLGIYLSSVCCGFIRTPMTVNHKFTMPGLMSADRAAKLIVRGVLNKKRRIIFPMWMFILTRMLDLLPVTWLEKFYLPYLEKKHKR</sequence>
<name>A0A9W4XHN0_9PROT</name>
<evidence type="ECO:0000313" key="6">
    <source>
        <dbReference type="Proteomes" id="UP001154259"/>
    </source>
</evidence>
<dbReference type="SUPFAM" id="SSF51735">
    <property type="entry name" value="NAD(P)-binding Rossmann-fold domains"/>
    <property type="match status" value="1"/>
</dbReference>
<dbReference type="PANTHER" id="PTHR44196:SF1">
    <property type="entry name" value="DEHYDROGENASE_REDUCTASE SDR FAMILY MEMBER 7B"/>
    <property type="match status" value="1"/>
</dbReference>